<evidence type="ECO:0000313" key="2">
    <source>
        <dbReference type="EMBL" id="KAL2551757.1"/>
    </source>
</evidence>
<evidence type="ECO:0000259" key="1">
    <source>
        <dbReference type="Pfam" id="PF04195"/>
    </source>
</evidence>
<evidence type="ECO:0000313" key="3">
    <source>
        <dbReference type="Proteomes" id="UP001604277"/>
    </source>
</evidence>
<reference evidence="3" key="1">
    <citation type="submission" date="2024-07" db="EMBL/GenBank/DDBJ databases">
        <title>Two chromosome-level genome assemblies of Korean endemic species Abeliophyllum distichum and Forsythia ovata (Oleaceae).</title>
        <authorList>
            <person name="Jang H."/>
        </authorList>
    </citation>
    <scope>NUCLEOTIDE SEQUENCE [LARGE SCALE GENOMIC DNA]</scope>
</reference>
<dbReference type="EMBL" id="JBFOLJ010000002">
    <property type="protein sequence ID" value="KAL2551757.1"/>
    <property type="molecule type" value="Genomic_DNA"/>
</dbReference>
<organism evidence="2 3">
    <name type="scientific">Forsythia ovata</name>
    <dbReference type="NCBI Taxonomy" id="205694"/>
    <lineage>
        <taxon>Eukaryota</taxon>
        <taxon>Viridiplantae</taxon>
        <taxon>Streptophyta</taxon>
        <taxon>Embryophyta</taxon>
        <taxon>Tracheophyta</taxon>
        <taxon>Spermatophyta</taxon>
        <taxon>Magnoliopsida</taxon>
        <taxon>eudicotyledons</taxon>
        <taxon>Gunneridae</taxon>
        <taxon>Pentapetalae</taxon>
        <taxon>asterids</taxon>
        <taxon>lamiids</taxon>
        <taxon>Lamiales</taxon>
        <taxon>Oleaceae</taxon>
        <taxon>Forsythieae</taxon>
        <taxon>Forsythia</taxon>
    </lineage>
</organism>
<name>A0ABD1WPY2_9LAMI</name>
<accession>A0ABD1WPY2</accession>
<comment type="caution">
    <text evidence="2">The sequence shown here is derived from an EMBL/GenBank/DDBJ whole genome shotgun (WGS) entry which is preliminary data.</text>
</comment>
<dbReference type="InterPro" id="IPR007321">
    <property type="entry name" value="Transposase_28"/>
</dbReference>
<protein>
    <recommendedName>
        <fullName evidence="1">Transposase (putative) gypsy type domain-containing protein</fullName>
    </recommendedName>
</protein>
<gene>
    <name evidence="2" type="ORF">Fot_05376</name>
</gene>
<dbReference type="Proteomes" id="UP001604277">
    <property type="component" value="Unassembled WGS sequence"/>
</dbReference>
<feature type="domain" description="Transposase (putative) gypsy type" evidence="1">
    <location>
        <begin position="76"/>
        <end position="114"/>
    </location>
</feature>
<proteinExistence type="predicted"/>
<sequence>MDLVEGWVEHVRELSRGHEDPDSDPKYWACNQYHSDVNLSDFTKLRYHYKVPEGIRLIFPNKADRPCSPPKGHIAIMNDALAYGMRLPLHLFFRAILRSYNVCPYQVSPNFWTQAVGTWLI</sequence>
<dbReference type="Pfam" id="PF04195">
    <property type="entry name" value="Transposase_28"/>
    <property type="match status" value="1"/>
</dbReference>
<keyword evidence="3" id="KW-1185">Reference proteome</keyword>
<dbReference type="AlphaFoldDB" id="A0ABD1WPY2"/>